<keyword evidence="3 7" id="KW-0540">Nuclease</keyword>
<dbReference type="InterPro" id="IPR002716">
    <property type="entry name" value="PIN_dom"/>
</dbReference>
<dbReference type="EMBL" id="LWCI01000014">
    <property type="protein sequence ID" value="KZS67823.1"/>
    <property type="molecule type" value="Genomic_DNA"/>
</dbReference>
<keyword evidence="5 7" id="KW-0378">Hydrolase</keyword>
<keyword evidence="7" id="KW-0800">Toxin</keyword>
<dbReference type="CDD" id="cd18692">
    <property type="entry name" value="PIN_VapC-like"/>
    <property type="match status" value="1"/>
</dbReference>
<dbReference type="RefSeq" id="WP_075509197.1">
    <property type="nucleotide sequence ID" value="NZ_CP089224.1"/>
</dbReference>
<dbReference type="InterPro" id="IPR022907">
    <property type="entry name" value="VapC_family"/>
</dbReference>
<dbReference type="GO" id="GO:0016787">
    <property type="term" value="F:hydrolase activity"/>
    <property type="evidence" value="ECO:0007669"/>
    <property type="project" value="UniProtKB-KW"/>
</dbReference>
<keyword evidence="10" id="KW-1185">Reference proteome</keyword>
<feature type="binding site" evidence="7">
    <location>
        <position position="5"/>
    </location>
    <ligand>
        <name>Mg(2+)</name>
        <dbReference type="ChEBI" id="CHEBI:18420"/>
    </ligand>
</feature>
<organism evidence="9 10">
    <name type="scientific">Mycobacterium ostraviense</name>
    <dbReference type="NCBI Taxonomy" id="2738409"/>
    <lineage>
        <taxon>Bacteria</taxon>
        <taxon>Bacillati</taxon>
        <taxon>Actinomycetota</taxon>
        <taxon>Actinomycetes</taxon>
        <taxon>Mycobacteriales</taxon>
        <taxon>Mycobacteriaceae</taxon>
        <taxon>Mycobacterium</taxon>
    </lineage>
</organism>
<comment type="similarity">
    <text evidence="7">Belongs to the PINc/VapC protein family.</text>
</comment>
<dbReference type="Proteomes" id="UP000077342">
    <property type="component" value="Unassembled WGS sequence"/>
</dbReference>
<evidence type="ECO:0000313" key="10">
    <source>
        <dbReference type="Proteomes" id="UP000077342"/>
    </source>
</evidence>
<evidence type="ECO:0000256" key="4">
    <source>
        <dbReference type="ARBA" id="ARBA00022723"/>
    </source>
</evidence>
<accession>A0A164EQ15</accession>
<dbReference type="AlphaFoldDB" id="A0A164EQ15"/>
<dbReference type="InterPro" id="IPR029060">
    <property type="entry name" value="PIN-like_dom_sf"/>
</dbReference>
<comment type="caution">
    <text evidence="9">The sequence shown here is derived from an EMBL/GenBank/DDBJ whole genome shotgun (WGS) entry which is preliminary data.</text>
</comment>
<feature type="domain" description="PIN" evidence="8">
    <location>
        <begin position="3"/>
        <end position="118"/>
    </location>
</feature>
<protein>
    <recommendedName>
        <fullName evidence="7">Ribonuclease VapC</fullName>
        <shortName evidence="7">RNase VapC</shortName>
        <ecNumber evidence="7">3.1.-.-</ecNumber>
    </recommendedName>
    <alternativeName>
        <fullName evidence="7">Toxin VapC</fullName>
    </alternativeName>
</protein>
<dbReference type="Gene3D" id="3.40.50.1010">
    <property type="entry name" value="5'-nuclease"/>
    <property type="match status" value="1"/>
</dbReference>
<dbReference type="HAMAP" id="MF_00265">
    <property type="entry name" value="VapC_Nob1"/>
    <property type="match status" value="1"/>
</dbReference>
<evidence type="ECO:0000256" key="2">
    <source>
        <dbReference type="ARBA" id="ARBA00022649"/>
    </source>
</evidence>
<proteinExistence type="inferred from homology"/>
<evidence type="ECO:0000256" key="6">
    <source>
        <dbReference type="ARBA" id="ARBA00022842"/>
    </source>
</evidence>
<sequence>MRFIDTNVLLYAISRDRQEREKGRRANEILAGRDLAVSVQVLQEFYVQATRSSRADPITHEQAVGLVDSFMRFPVAPITAELILAAFATCRRFRLSYWDAAILEAARCLGCDVVLSEDLSADEDYAGVRIVNPFTTAE</sequence>
<keyword evidence="6 7" id="KW-0460">Magnesium</keyword>
<comment type="cofactor">
    <cofactor evidence="1 7">
        <name>Mg(2+)</name>
        <dbReference type="ChEBI" id="CHEBI:18420"/>
    </cofactor>
</comment>
<feature type="binding site" evidence="7">
    <location>
        <position position="99"/>
    </location>
    <ligand>
        <name>Mg(2+)</name>
        <dbReference type="ChEBI" id="CHEBI:18420"/>
    </ligand>
</feature>
<evidence type="ECO:0000256" key="7">
    <source>
        <dbReference type="HAMAP-Rule" id="MF_00265"/>
    </source>
</evidence>
<evidence type="ECO:0000313" key="9">
    <source>
        <dbReference type="EMBL" id="KZS67823.1"/>
    </source>
</evidence>
<gene>
    <name evidence="7" type="primary">vapC</name>
    <name evidence="9" type="ORF">A4G28_26920</name>
</gene>
<dbReference type="SUPFAM" id="SSF88723">
    <property type="entry name" value="PIN domain-like"/>
    <property type="match status" value="1"/>
</dbReference>
<reference evidence="10" key="1">
    <citation type="submission" date="2016-04" db="EMBL/GenBank/DDBJ databases">
        <authorList>
            <person name="Strapagiel D."/>
            <person name="Borowka P."/>
            <person name="Marciniak B."/>
            <person name="Bakula Z."/>
            <person name="Van Ingen J."/>
            <person name="Safianowska A."/>
            <person name="Dziadek J."/>
            <person name="Jagielski T."/>
        </authorList>
    </citation>
    <scope>NUCLEOTIDE SEQUENCE [LARGE SCALE GENOMIC DNA]</scope>
    <source>
        <strain evidence="10">1010001458</strain>
    </source>
</reference>
<evidence type="ECO:0000256" key="1">
    <source>
        <dbReference type="ARBA" id="ARBA00001946"/>
    </source>
</evidence>
<dbReference type="Pfam" id="PF01850">
    <property type="entry name" value="PIN"/>
    <property type="match status" value="1"/>
</dbReference>
<evidence type="ECO:0000256" key="3">
    <source>
        <dbReference type="ARBA" id="ARBA00022722"/>
    </source>
</evidence>
<evidence type="ECO:0000259" key="8">
    <source>
        <dbReference type="Pfam" id="PF01850"/>
    </source>
</evidence>
<comment type="function">
    <text evidence="7">Toxic component of a toxin-antitoxin (TA) system. An RNase.</text>
</comment>
<keyword evidence="4 7" id="KW-0479">Metal-binding</keyword>
<dbReference type="GO" id="GO:0090729">
    <property type="term" value="F:toxin activity"/>
    <property type="evidence" value="ECO:0007669"/>
    <property type="project" value="UniProtKB-KW"/>
</dbReference>
<dbReference type="EC" id="3.1.-.-" evidence="7"/>
<evidence type="ECO:0000256" key="5">
    <source>
        <dbReference type="ARBA" id="ARBA00022801"/>
    </source>
</evidence>
<dbReference type="GO" id="GO:0000287">
    <property type="term" value="F:magnesium ion binding"/>
    <property type="evidence" value="ECO:0007669"/>
    <property type="project" value="UniProtKB-UniRule"/>
</dbReference>
<keyword evidence="2 7" id="KW-1277">Toxin-antitoxin system</keyword>
<dbReference type="GO" id="GO:0004540">
    <property type="term" value="F:RNA nuclease activity"/>
    <property type="evidence" value="ECO:0007669"/>
    <property type="project" value="InterPro"/>
</dbReference>
<name>A0A164EQ15_9MYCO</name>